<dbReference type="GO" id="GO:0005886">
    <property type="term" value="C:plasma membrane"/>
    <property type="evidence" value="ECO:0007669"/>
    <property type="project" value="UniProtKB-ARBA"/>
</dbReference>
<feature type="chain" id="PRO_5022761028" description="Nicastrin" evidence="10">
    <location>
        <begin position="21"/>
        <end position="104"/>
    </location>
</feature>
<dbReference type="EMBL" id="FZQP02001892">
    <property type="protein sequence ID" value="VVC94151.1"/>
    <property type="molecule type" value="Genomic_DNA"/>
</dbReference>
<evidence type="ECO:0000256" key="3">
    <source>
        <dbReference type="ARBA" id="ARBA00015303"/>
    </source>
</evidence>
<dbReference type="PANTHER" id="PTHR21092:SF0">
    <property type="entry name" value="NICASTRIN"/>
    <property type="match status" value="1"/>
</dbReference>
<evidence type="ECO:0000256" key="6">
    <source>
        <dbReference type="ARBA" id="ARBA00022976"/>
    </source>
</evidence>
<dbReference type="GO" id="GO:0007220">
    <property type="term" value="P:Notch receptor processing"/>
    <property type="evidence" value="ECO:0007669"/>
    <property type="project" value="TreeGrafter"/>
</dbReference>
<evidence type="ECO:0000313" key="12">
    <source>
        <dbReference type="EMBL" id="VVC94151.1"/>
    </source>
</evidence>
<evidence type="ECO:0000256" key="9">
    <source>
        <dbReference type="ARBA" id="ARBA00023180"/>
    </source>
</evidence>
<comment type="subcellular location">
    <subcellularLocation>
        <location evidence="1">Membrane</location>
        <topology evidence="1">Single-pass type I membrane protein</topology>
    </subcellularLocation>
</comment>
<evidence type="ECO:0000256" key="2">
    <source>
        <dbReference type="ARBA" id="ARBA00007717"/>
    </source>
</evidence>
<keyword evidence="13" id="KW-1185">Reference proteome</keyword>
<dbReference type="AlphaFoldDB" id="A0A5E4QAR5"/>
<organism evidence="12 13">
    <name type="scientific">Leptidea sinapis</name>
    <dbReference type="NCBI Taxonomy" id="189913"/>
    <lineage>
        <taxon>Eukaryota</taxon>
        <taxon>Metazoa</taxon>
        <taxon>Ecdysozoa</taxon>
        <taxon>Arthropoda</taxon>
        <taxon>Hexapoda</taxon>
        <taxon>Insecta</taxon>
        <taxon>Pterygota</taxon>
        <taxon>Neoptera</taxon>
        <taxon>Endopterygota</taxon>
        <taxon>Lepidoptera</taxon>
        <taxon>Glossata</taxon>
        <taxon>Ditrysia</taxon>
        <taxon>Papilionoidea</taxon>
        <taxon>Pieridae</taxon>
        <taxon>Dismorphiinae</taxon>
        <taxon>Leptidea</taxon>
    </lineage>
</organism>
<proteinExistence type="inferred from homology"/>
<evidence type="ECO:0000256" key="5">
    <source>
        <dbReference type="ARBA" id="ARBA00022729"/>
    </source>
</evidence>
<dbReference type="InterPro" id="IPR008710">
    <property type="entry name" value="Nicastrin"/>
</dbReference>
<dbReference type="PANTHER" id="PTHR21092">
    <property type="entry name" value="NICASTRIN"/>
    <property type="match status" value="1"/>
</dbReference>
<keyword evidence="4" id="KW-0812">Transmembrane</keyword>
<dbReference type="Pfam" id="PF18266">
    <property type="entry name" value="Ncstrn_small"/>
    <property type="match status" value="1"/>
</dbReference>
<evidence type="ECO:0000259" key="11">
    <source>
        <dbReference type="Pfam" id="PF18266"/>
    </source>
</evidence>
<dbReference type="GO" id="GO:0016485">
    <property type="term" value="P:protein processing"/>
    <property type="evidence" value="ECO:0007669"/>
    <property type="project" value="InterPro"/>
</dbReference>
<feature type="signal peptide" evidence="10">
    <location>
        <begin position="1"/>
        <end position="20"/>
    </location>
</feature>
<keyword evidence="9" id="KW-0325">Glycoprotein</keyword>
<gene>
    <name evidence="12" type="ORF">LSINAPIS_LOCUS6164</name>
</gene>
<reference evidence="12 13" key="1">
    <citation type="submission" date="2017-07" db="EMBL/GenBank/DDBJ databases">
        <authorList>
            <person name="Talla V."/>
            <person name="Backstrom N."/>
        </authorList>
    </citation>
    <scope>NUCLEOTIDE SEQUENCE [LARGE SCALE GENOMIC DNA]</scope>
</reference>
<evidence type="ECO:0000313" key="13">
    <source>
        <dbReference type="Proteomes" id="UP000324832"/>
    </source>
</evidence>
<accession>A0A5E4QAR5</accession>
<evidence type="ECO:0000256" key="10">
    <source>
        <dbReference type="SAM" id="SignalP"/>
    </source>
</evidence>
<dbReference type="InterPro" id="IPR041084">
    <property type="entry name" value="Ncstrn_small"/>
</dbReference>
<evidence type="ECO:0000256" key="7">
    <source>
        <dbReference type="ARBA" id="ARBA00022989"/>
    </source>
</evidence>
<feature type="domain" description="Nicastrin small lobe" evidence="11">
    <location>
        <begin position="36"/>
        <end position="95"/>
    </location>
</feature>
<keyword evidence="8" id="KW-0472">Membrane</keyword>
<keyword evidence="6" id="KW-0914">Notch signaling pathway</keyword>
<dbReference type="Proteomes" id="UP000324832">
    <property type="component" value="Unassembled WGS sequence"/>
</dbReference>
<protein>
    <recommendedName>
        <fullName evidence="3">Nicastrin</fullName>
    </recommendedName>
</protein>
<name>A0A5E4QAR5_9NEOP</name>
<comment type="similarity">
    <text evidence="2">Belongs to the nicastrin family.</text>
</comment>
<keyword evidence="7" id="KW-1133">Transmembrane helix</keyword>
<dbReference type="GO" id="GO:0007219">
    <property type="term" value="P:Notch signaling pathway"/>
    <property type="evidence" value="ECO:0007669"/>
    <property type="project" value="UniProtKB-KW"/>
</dbReference>
<evidence type="ECO:0000256" key="1">
    <source>
        <dbReference type="ARBA" id="ARBA00004479"/>
    </source>
</evidence>
<evidence type="ECO:0000256" key="8">
    <source>
        <dbReference type="ARBA" id="ARBA00023136"/>
    </source>
</evidence>
<keyword evidence="5 10" id="KW-0732">Signal</keyword>
<sequence length="104" mass="11309">MYLIITVTLFILGISEVINGERLHGRIYSSIEGSAACFRRLNATHQVGCSSSDNGTVGVVHMINDISDAQWLVYNSSAGPYIGVVSTNTFNSAKFIQPRNKVSK</sequence>
<evidence type="ECO:0000256" key="4">
    <source>
        <dbReference type="ARBA" id="ARBA00022692"/>
    </source>
</evidence>